<protein>
    <submittedName>
        <fullName evidence="3">Uncharacterized protein</fullName>
    </submittedName>
</protein>
<evidence type="ECO:0000313" key="4">
    <source>
        <dbReference type="Proteomes" id="UP000055060"/>
    </source>
</evidence>
<dbReference type="STRING" id="360412.LARV_01757"/>
<reference evidence="3" key="1">
    <citation type="submission" date="2015-07" db="EMBL/GenBank/DDBJ databases">
        <title>Draft Genome Sequences of Anaerolinea thermolimosa IMO-1, Bellilinea caldifistulae GOMI-1, Leptolinea tardivitalis YMTK-2, Levilinea saccharolytica KIBI-1,Longilinea arvoryzae KOME-1, Previously Described as Members of the Anaerolineaceae (Chloroflexi).</title>
        <authorList>
            <person name="Sekiguchi Y."/>
            <person name="Ohashi A."/>
            <person name="Matsuura N."/>
            <person name="Tourlousse M.D."/>
        </authorList>
    </citation>
    <scope>NUCLEOTIDE SEQUENCE [LARGE SCALE GENOMIC DNA]</scope>
    <source>
        <strain evidence="3">KOME-1</strain>
    </source>
</reference>
<gene>
    <name evidence="3" type="ORF">LARV_01757</name>
</gene>
<keyword evidence="2" id="KW-0472">Membrane</keyword>
<dbReference type="EMBL" id="DF967972">
    <property type="protein sequence ID" value="GAP13997.1"/>
    <property type="molecule type" value="Genomic_DNA"/>
</dbReference>
<name>A0A0S7BEM2_9CHLR</name>
<keyword evidence="2" id="KW-0812">Transmembrane</keyword>
<keyword evidence="4" id="KW-1185">Reference proteome</keyword>
<feature type="transmembrane region" description="Helical" evidence="2">
    <location>
        <begin position="142"/>
        <end position="165"/>
    </location>
</feature>
<dbReference type="Proteomes" id="UP000055060">
    <property type="component" value="Unassembled WGS sequence"/>
</dbReference>
<organism evidence="3">
    <name type="scientific">Longilinea arvoryzae</name>
    <dbReference type="NCBI Taxonomy" id="360412"/>
    <lineage>
        <taxon>Bacteria</taxon>
        <taxon>Bacillati</taxon>
        <taxon>Chloroflexota</taxon>
        <taxon>Anaerolineae</taxon>
        <taxon>Anaerolineales</taxon>
        <taxon>Anaerolineaceae</taxon>
        <taxon>Longilinea</taxon>
    </lineage>
</organism>
<feature type="region of interest" description="Disordered" evidence="1">
    <location>
        <begin position="198"/>
        <end position="257"/>
    </location>
</feature>
<feature type="transmembrane region" description="Helical" evidence="2">
    <location>
        <begin position="21"/>
        <end position="41"/>
    </location>
</feature>
<evidence type="ECO:0000256" key="1">
    <source>
        <dbReference type="SAM" id="MobiDB-lite"/>
    </source>
</evidence>
<feature type="compositionally biased region" description="Polar residues" evidence="1">
    <location>
        <begin position="246"/>
        <end position="257"/>
    </location>
</feature>
<evidence type="ECO:0000256" key="2">
    <source>
        <dbReference type="SAM" id="Phobius"/>
    </source>
</evidence>
<dbReference type="OrthoDB" id="160946at2"/>
<accession>A0A0S7BEM2</accession>
<sequence length="257" mass="28199">MNYADSRSTFDPFSALRRLRFRPGLLTGGLIIGALLAFEIFNYSTTDYALRDLLGDLRFAGMRWATILAVAFCGIDFAGIARLFTPEQGAEEPKEVWYLFGAWLLAATMNAGLTWWGISMAIVNHSLKSTAVIDTNTLTKVIPVFVALMVWVIRILIIGTLSVAGDRLFGTNTQRPYTRNARNTGIATNAQPVNLANAAPAHRPSSFSSSLRQAANHAEPAPRPEPTYHSVSMTPQAHPSHRPNHVENTASSGVRRF</sequence>
<proteinExistence type="predicted"/>
<evidence type="ECO:0000313" key="3">
    <source>
        <dbReference type="EMBL" id="GAP13997.1"/>
    </source>
</evidence>
<feature type="transmembrane region" description="Helical" evidence="2">
    <location>
        <begin position="61"/>
        <end position="84"/>
    </location>
</feature>
<keyword evidence="2" id="KW-1133">Transmembrane helix</keyword>
<dbReference type="RefSeq" id="WP_075073289.1">
    <property type="nucleotide sequence ID" value="NZ_DF967972.1"/>
</dbReference>
<feature type="transmembrane region" description="Helical" evidence="2">
    <location>
        <begin position="96"/>
        <end position="122"/>
    </location>
</feature>
<dbReference type="AlphaFoldDB" id="A0A0S7BEM2"/>